<feature type="region of interest" description="Disordered" evidence="1">
    <location>
        <begin position="1"/>
        <end position="20"/>
    </location>
</feature>
<feature type="non-terminal residue" evidence="2">
    <location>
        <position position="37"/>
    </location>
</feature>
<organism evidence="2 3">
    <name type="scientific">Trifolium medium</name>
    <dbReference type="NCBI Taxonomy" id="97028"/>
    <lineage>
        <taxon>Eukaryota</taxon>
        <taxon>Viridiplantae</taxon>
        <taxon>Streptophyta</taxon>
        <taxon>Embryophyta</taxon>
        <taxon>Tracheophyta</taxon>
        <taxon>Spermatophyta</taxon>
        <taxon>Magnoliopsida</taxon>
        <taxon>eudicotyledons</taxon>
        <taxon>Gunneridae</taxon>
        <taxon>Pentapetalae</taxon>
        <taxon>rosids</taxon>
        <taxon>fabids</taxon>
        <taxon>Fabales</taxon>
        <taxon>Fabaceae</taxon>
        <taxon>Papilionoideae</taxon>
        <taxon>50 kb inversion clade</taxon>
        <taxon>NPAAA clade</taxon>
        <taxon>Hologalegina</taxon>
        <taxon>IRL clade</taxon>
        <taxon>Trifolieae</taxon>
        <taxon>Trifolium</taxon>
    </lineage>
</organism>
<dbReference type="EMBL" id="LXQA010103625">
    <property type="protein sequence ID" value="MCI17042.1"/>
    <property type="molecule type" value="Genomic_DNA"/>
</dbReference>
<evidence type="ECO:0000313" key="2">
    <source>
        <dbReference type="EMBL" id="MCI17042.1"/>
    </source>
</evidence>
<keyword evidence="3" id="KW-1185">Reference proteome</keyword>
<proteinExistence type="predicted"/>
<dbReference type="AlphaFoldDB" id="A0A392PZG0"/>
<name>A0A392PZG0_9FABA</name>
<comment type="caution">
    <text evidence="2">The sequence shown here is derived from an EMBL/GenBank/DDBJ whole genome shotgun (WGS) entry which is preliminary data.</text>
</comment>
<accession>A0A392PZG0</accession>
<dbReference type="Proteomes" id="UP000265520">
    <property type="component" value="Unassembled WGS sequence"/>
</dbReference>
<evidence type="ECO:0000256" key="1">
    <source>
        <dbReference type="SAM" id="MobiDB-lite"/>
    </source>
</evidence>
<evidence type="ECO:0000313" key="3">
    <source>
        <dbReference type="Proteomes" id="UP000265520"/>
    </source>
</evidence>
<protein>
    <submittedName>
        <fullName evidence="2">Uncharacterized protein</fullName>
    </submittedName>
</protein>
<reference evidence="2 3" key="1">
    <citation type="journal article" date="2018" name="Front. Plant Sci.">
        <title>Red Clover (Trifolium pratense) and Zigzag Clover (T. medium) - A Picture of Genomic Similarities and Differences.</title>
        <authorList>
            <person name="Dluhosova J."/>
            <person name="Istvanek J."/>
            <person name="Nedelnik J."/>
            <person name="Repkova J."/>
        </authorList>
    </citation>
    <scope>NUCLEOTIDE SEQUENCE [LARGE SCALE GENOMIC DNA]</scope>
    <source>
        <strain evidence="3">cv. 10/8</strain>
        <tissue evidence="2">Leaf</tissue>
    </source>
</reference>
<sequence length="37" mass="3472">MSSGVESVSGEVGSVGTNGFDDVGDDAFGAGACFGDA</sequence>